<name>A0ABM8BEB1_9BIFI</name>
<dbReference type="InterPro" id="IPR050482">
    <property type="entry name" value="Sensor_HK_TwoCompSys"/>
</dbReference>
<accession>A0ABM8BEB1</accession>
<evidence type="ECO:0000256" key="1">
    <source>
        <dbReference type="ARBA" id="ARBA00000085"/>
    </source>
</evidence>
<proteinExistence type="predicted"/>
<gene>
    <name evidence="7" type="ORF">KIMH_13450</name>
</gene>
<keyword evidence="4" id="KW-0418">Kinase</keyword>
<evidence type="ECO:0000256" key="2">
    <source>
        <dbReference type="ARBA" id="ARBA00012438"/>
    </source>
</evidence>
<dbReference type="EC" id="2.7.13.3" evidence="2"/>
<evidence type="ECO:0000256" key="3">
    <source>
        <dbReference type="ARBA" id="ARBA00022679"/>
    </source>
</evidence>
<keyword evidence="6" id="KW-0472">Membrane</keyword>
<dbReference type="Gene3D" id="3.30.565.10">
    <property type="entry name" value="Histidine kinase-like ATPase, C-terminal domain"/>
    <property type="match status" value="1"/>
</dbReference>
<dbReference type="EMBL" id="AP026800">
    <property type="protein sequence ID" value="BDR55234.1"/>
    <property type="molecule type" value="Genomic_DNA"/>
</dbReference>
<keyword evidence="6" id="KW-0812">Transmembrane</keyword>
<reference evidence="7 8" key="1">
    <citation type="journal article" date="2023" name="Microbiol. Spectr.">
        <title>Symbiosis of Carpenter Bees with Uncharacterized Lactic Acid Bacteria Showing NAD Auxotrophy.</title>
        <authorList>
            <person name="Kawasaki S."/>
            <person name="Ozawa K."/>
            <person name="Mori T."/>
            <person name="Yamamoto A."/>
            <person name="Ito M."/>
            <person name="Ohkuma M."/>
            <person name="Sakamoto M."/>
            <person name="Matsutani M."/>
        </authorList>
    </citation>
    <scope>NUCLEOTIDE SEQUENCE [LARGE SCALE GENOMIC DNA]</scope>
    <source>
        <strain evidence="7 8">KimH</strain>
    </source>
</reference>
<sequence length="365" mass="39501">MLAAFACEFALVRDVKLPANFSFLRGFVPDIHQINWTLYALIIGFLGLGIAVACGIYIRLRATTVQATEQASVQKERTQQLQANLSNQQVADAIAVEAHDTLAHSLSLIGLNASALKVEADKLQNHPDNLTQLNSQTYAQAAHDIALRAEDIRKQAAGALDETHSVIDMLRHPDEVMKEMQPDPQTALTRPALEDIIRQSRGSGMKLDTWIDVENLSQLDPPIGKVAYRVIQEGLTNARRHAPGQPISLEVTARPDAGIHVHLSNPMPPTQAIDQATTPIHLSTSEDAGQNTLPAMPNNSFIGATPAQNNQANKRLGGNGLKGLTARTASFGGHCAFGVDNHDLFNLDVTLPFVLVSSSQQPYNS</sequence>
<evidence type="ECO:0000256" key="6">
    <source>
        <dbReference type="SAM" id="Phobius"/>
    </source>
</evidence>
<keyword evidence="8" id="KW-1185">Reference proteome</keyword>
<keyword evidence="6" id="KW-1133">Transmembrane helix</keyword>
<protein>
    <recommendedName>
        <fullName evidence="2">histidine kinase</fullName>
        <ecNumber evidence="2">2.7.13.3</ecNumber>
    </recommendedName>
</protein>
<evidence type="ECO:0000313" key="7">
    <source>
        <dbReference type="EMBL" id="BDR55234.1"/>
    </source>
</evidence>
<feature type="transmembrane region" description="Helical" evidence="6">
    <location>
        <begin position="36"/>
        <end position="58"/>
    </location>
</feature>
<evidence type="ECO:0000313" key="8">
    <source>
        <dbReference type="Proteomes" id="UP001321748"/>
    </source>
</evidence>
<dbReference type="PANTHER" id="PTHR24421">
    <property type="entry name" value="NITRATE/NITRITE SENSOR PROTEIN NARX-RELATED"/>
    <property type="match status" value="1"/>
</dbReference>
<dbReference type="PANTHER" id="PTHR24421:SF10">
    <property type="entry name" value="NITRATE_NITRITE SENSOR PROTEIN NARQ"/>
    <property type="match status" value="1"/>
</dbReference>
<dbReference type="InterPro" id="IPR036890">
    <property type="entry name" value="HATPase_C_sf"/>
</dbReference>
<organism evidence="7 8">
    <name type="scientific">Bombiscardovia apis</name>
    <dbReference type="NCBI Taxonomy" id="2932182"/>
    <lineage>
        <taxon>Bacteria</taxon>
        <taxon>Bacillati</taxon>
        <taxon>Actinomycetota</taxon>
        <taxon>Actinomycetes</taxon>
        <taxon>Bifidobacteriales</taxon>
        <taxon>Bifidobacteriaceae</taxon>
        <taxon>Bombiscardovia</taxon>
    </lineage>
</organism>
<dbReference type="Gene3D" id="1.20.5.1930">
    <property type="match status" value="1"/>
</dbReference>
<comment type="catalytic activity">
    <reaction evidence="1">
        <text>ATP + protein L-histidine = ADP + protein N-phospho-L-histidine.</text>
        <dbReference type="EC" id="2.7.13.3"/>
    </reaction>
</comment>
<evidence type="ECO:0000256" key="5">
    <source>
        <dbReference type="ARBA" id="ARBA00023012"/>
    </source>
</evidence>
<dbReference type="Proteomes" id="UP001321748">
    <property type="component" value="Chromosome"/>
</dbReference>
<evidence type="ECO:0000256" key="4">
    <source>
        <dbReference type="ARBA" id="ARBA00022777"/>
    </source>
</evidence>
<keyword evidence="5" id="KW-0902">Two-component regulatory system</keyword>
<keyword evidence="3" id="KW-0808">Transferase</keyword>